<dbReference type="AlphaFoldDB" id="A0A6J8DGT4"/>
<protein>
    <submittedName>
        <fullName evidence="2">Uncharacterized protein</fullName>
    </submittedName>
</protein>
<gene>
    <name evidence="2" type="ORF">MCOR_39834</name>
</gene>
<name>A0A6J8DGT4_MYTCO</name>
<dbReference type="Proteomes" id="UP000507470">
    <property type="component" value="Unassembled WGS sequence"/>
</dbReference>
<dbReference type="OrthoDB" id="10550445at2759"/>
<evidence type="ECO:0000256" key="1">
    <source>
        <dbReference type="SAM" id="MobiDB-lite"/>
    </source>
</evidence>
<evidence type="ECO:0000313" key="2">
    <source>
        <dbReference type="EMBL" id="CAC5406240.1"/>
    </source>
</evidence>
<sequence length="216" mass="23837">MGVNDAPVEAHVGDVPGDEVGDVPGDEVGIAPGEGVGDAPGDEIGDAPGEGVGDDVVVPKHQEFDESFNGMMAVEISFNDSEMSFNNSMEIESIIEVLNHNTEDENNIQEKKYNVGQYIFVKYGVNSLPALVVDWPWVQYFSDCKKRASNVWKIDDICYTITEKDVVKTLAAPHIQMCGRCLCYTFAGKVILIPIFYFEAVSSNKSKLKRNQYDNE</sequence>
<keyword evidence="3" id="KW-1185">Reference proteome</keyword>
<evidence type="ECO:0000313" key="3">
    <source>
        <dbReference type="Proteomes" id="UP000507470"/>
    </source>
</evidence>
<feature type="region of interest" description="Disordered" evidence="1">
    <location>
        <begin position="1"/>
        <end position="23"/>
    </location>
</feature>
<accession>A0A6J8DGT4</accession>
<reference evidence="2 3" key="1">
    <citation type="submission" date="2020-06" db="EMBL/GenBank/DDBJ databases">
        <authorList>
            <person name="Li R."/>
            <person name="Bekaert M."/>
        </authorList>
    </citation>
    <scope>NUCLEOTIDE SEQUENCE [LARGE SCALE GENOMIC DNA]</scope>
    <source>
        <strain evidence="3">wild</strain>
    </source>
</reference>
<proteinExistence type="predicted"/>
<dbReference type="EMBL" id="CACVKT020007187">
    <property type="protein sequence ID" value="CAC5406240.1"/>
    <property type="molecule type" value="Genomic_DNA"/>
</dbReference>
<organism evidence="2 3">
    <name type="scientific">Mytilus coruscus</name>
    <name type="common">Sea mussel</name>
    <dbReference type="NCBI Taxonomy" id="42192"/>
    <lineage>
        <taxon>Eukaryota</taxon>
        <taxon>Metazoa</taxon>
        <taxon>Spiralia</taxon>
        <taxon>Lophotrochozoa</taxon>
        <taxon>Mollusca</taxon>
        <taxon>Bivalvia</taxon>
        <taxon>Autobranchia</taxon>
        <taxon>Pteriomorphia</taxon>
        <taxon>Mytilida</taxon>
        <taxon>Mytiloidea</taxon>
        <taxon>Mytilidae</taxon>
        <taxon>Mytilinae</taxon>
        <taxon>Mytilus</taxon>
    </lineage>
</organism>